<evidence type="ECO:0000313" key="1">
    <source>
        <dbReference type="EMBL" id="CAG8803781.1"/>
    </source>
</evidence>
<proteinExistence type="predicted"/>
<gene>
    <name evidence="1" type="ORF">RPERSI_LOCUS21587</name>
</gene>
<organism evidence="1 2">
    <name type="scientific">Racocetra persica</name>
    <dbReference type="NCBI Taxonomy" id="160502"/>
    <lineage>
        <taxon>Eukaryota</taxon>
        <taxon>Fungi</taxon>
        <taxon>Fungi incertae sedis</taxon>
        <taxon>Mucoromycota</taxon>
        <taxon>Glomeromycotina</taxon>
        <taxon>Glomeromycetes</taxon>
        <taxon>Diversisporales</taxon>
        <taxon>Gigasporaceae</taxon>
        <taxon>Racocetra</taxon>
    </lineage>
</organism>
<keyword evidence="2" id="KW-1185">Reference proteome</keyword>
<accession>A0ACA9RQA8</accession>
<evidence type="ECO:0000313" key="2">
    <source>
        <dbReference type="Proteomes" id="UP000789920"/>
    </source>
</evidence>
<comment type="caution">
    <text evidence="1">The sequence shown here is derived from an EMBL/GenBank/DDBJ whole genome shotgun (WGS) entry which is preliminary data.</text>
</comment>
<feature type="non-terminal residue" evidence="1">
    <location>
        <position position="1"/>
    </location>
</feature>
<dbReference type="EMBL" id="CAJVQC010063595">
    <property type="protein sequence ID" value="CAG8803781.1"/>
    <property type="molecule type" value="Genomic_DNA"/>
</dbReference>
<protein>
    <submittedName>
        <fullName evidence="1">12537_t:CDS:1</fullName>
    </submittedName>
</protein>
<sequence>NQVAEILISYDKDHPLIEIEENKDDGMFDEFEYENEVLDETEGFYVSEELPSNEPNLEEELLELKLKKSMDETHLTLEQKQEAENFLNIKKTIFT</sequence>
<name>A0ACA9RQA8_9GLOM</name>
<reference evidence="1" key="1">
    <citation type="submission" date="2021-06" db="EMBL/GenBank/DDBJ databases">
        <authorList>
            <person name="Kallberg Y."/>
            <person name="Tangrot J."/>
            <person name="Rosling A."/>
        </authorList>
    </citation>
    <scope>NUCLEOTIDE SEQUENCE</scope>
    <source>
        <strain evidence="1">MA461A</strain>
    </source>
</reference>
<dbReference type="Proteomes" id="UP000789920">
    <property type="component" value="Unassembled WGS sequence"/>
</dbReference>
<feature type="non-terminal residue" evidence="1">
    <location>
        <position position="95"/>
    </location>
</feature>